<name>A0AA88UQR1_9ASTE</name>
<keyword evidence="1" id="KW-0472">Membrane</keyword>
<evidence type="ECO:0000313" key="2">
    <source>
        <dbReference type="EMBL" id="KAK2984242.1"/>
    </source>
</evidence>
<dbReference type="Proteomes" id="UP001187471">
    <property type="component" value="Unassembled WGS sequence"/>
</dbReference>
<comment type="caution">
    <text evidence="2">The sequence shown here is derived from an EMBL/GenBank/DDBJ whole genome shotgun (WGS) entry which is preliminary data.</text>
</comment>
<protein>
    <submittedName>
        <fullName evidence="2">Uncharacterized protein</fullName>
    </submittedName>
</protein>
<dbReference type="AlphaFoldDB" id="A0AA88UQR1"/>
<evidence type="ECO:0000313" key="3">
    <source>
        <dbReference type="Proteomes" id="UP001187471"/>
    </source>
</evidence>
<keyword evidence="3" id="KW-1185">Reference proteome</keyword>
<accession>A0AA88UQR1</accession>
<organism evidence="2 3">
    <name type="scientific">Escallonia rubra</name>
    <dbReference type="NCBI Taxonomy" id="112253"/>
    <lineage>
        <taxon>Eukaryota</taxon>
        <taxon>Viridiplantae</taxon>
        <taxon>Streptophyta</taxon>
        <taxon>Embryophyta</taxon>
        <taxon>Tracheophyta</taxon>
        <taxon>Spermatophyta</taxon>
        <taxon>Magnoliopsida</taxon>
        <taxon>eudicotyledons</taxon>
        <taxon>Gunneridae</taxon>
        <taxon>Pentapetalae</taxon>
        <taxon>asterids</taxon>
        <taxon>campanulids</taxon>
        <taxon>Escalloniales</taxon>
        <taxon>Escalloniaceae</taxon>
        <taxon>Escallonia</taxon>
    </lineage>
</organism>
<keyword evidence="1" id="KW-0812">Transmembrane</keyword>
<dbReference type="EMBL" id="JAVXUO010001251">
    <property type="protein sequence ID" value="KAK2984242.1"/>
    <property type="molecule type" value="Genomic_DNA"/>
</dbReference>
<evidence type="ECO:0000256" key="1">
    <source>
        <dbReference type="SAM" id="Phobius"/>
    </source>
</evidence>
<gene>
    <name evidence="2" type="ORF">RJ640_010201</name>
</gene>
<keyword evidence="1" id="KW-1133">Transmembrane helix</keyword>
<proteinExistence type="predicted"/>
<feature type="transmembrane region" description="Helical" evidence="1">
    <location>
        <begin position="52"/>
        <end position="70"/>
    </location>
</feature>
<sequence>MDEEKGHEIAYVQYPQNSDNLTNNDLYASTLRVINERQFDYLSQFLCQSWRWLAWMLMEGLAILVVGVFTEGKLFVARSIARDVEKIGEDNMA</sequence>
<reference evidence="2" key="1">
    <citation type="submission" date="2022-12" db="EMBL/GenBank/DDBJ databases">
        <title>Draft genome assemblies for two species of Escallonia (Escalloniales).</title>
        <authorList>
            <person name="Chanderbali A."/>
            <person name="Dervinis C."/>
            <person name="Anghel I."/>
            <person name="Soltis D."/>
            <person name="Soltis P."/>
            <person name="Zapata F."/>
        </authorList>
    </citation>
    <scope>NUCLEOTIDE SEQUENCE</scope>
    <source>
        <strain evidence="2">UCBG92.1500</strain>
        <tissue evidence="2">Leaf</tissue>
    </source>
</reference>